<name>A0AA35TVG0_GEOBA</name>
<dbReference type="PANTHER" id="PTHR46188:SF1">
    <property type="entry name" value="BOLA-LIKE PROTEIN 3"/>
    <property type="match status" value="1"/>
</dbReference>
<dbReference type="InterPro" id="IPR036065">
    <property type="entry name" value="BolA-like_sf"/>
</dbReference>
<dbReference type="SUPFAM" id="SSF82657">
    <property type="entry name" value="BolA-like"/>
    <property type="match status" value="1"/>
</dbReference>
<evidence type="ECO:0000256" key="2">
    <source>
        <dbReference type="RuleBase" id="RU003860"/>
    </source>
</evidence>
<sequence>MNSTGRLCMTGSLAAVVRLTNHWKAPAMGRWITGSSVCQRPTVSEVKVTALLKEKLNPTYLAVEDVSCGCGTSFTIHIDSEQFRGKRALQQHRMVNEALGEEMKEIHSVSIKIGSPND</sequence>
<evidence type="ECO:0000313" key="3">
    <source>
        <dbReference type="EMBL" id="CAI8053812.1"/>
    </source>
</evidence>
<dbReference type="InterPro" id="IPR052275">
    <property type="entry name" value="Mt_Fe-S_assembly_factor"/>
</dbReference>
<keyword evidence="4" id="KW-1185">Reference proteome</keyword>
<reference evidence="3" key="1">
    <citation type="submission" date="2023-03" db="EMBL/GenBank/DDBJ databases">
        <authorList>
            <person name="Steffen K."/>
            <person name="Cardenas P."/>
        </authorList>
    </citation>
    <scope>NUCLEOTIDE SEQUENCE</scope>
</reference>
<protein>
    <submittedName>
        <fullName evidence="3">Protein BOLA2</fullName>
    </submittedName>
</protein>
<dbReference type="InterPro" id="IPR002634">
    <property type="entry name" value="BolA"/>
</dbReference>
<dbReference type="Pfam" id="PF01722">
    <property type="entry name" value="BolA"/>
    <property type="match status" value="1"/>
</dbReference>
<dbReference type="EMBL" id="CASHTH010004125">
    <property type="protein sequence ID" value="CAI8053812.1"/>
    <property type="molecule type" value="Genomic_DNA"/>
</dbReference>
<dbReference type="AlphaFoldDB" id="A0AA35TVG0"/>
<dbReference type="Gene3D" id="3.30.300.90">
    <property type="entry name" value="BolA-like"/>
    <property type="match status" value="1"/>
</dbReference>
<dbReference type="Proteomes" id="UP001174909">
    <property type="component" value="Unassembled WGS sequence"/>
</dbReference>
<evidence type="ECO:0000313" key="4">
    <source>
        <dbReference type="Proteomes" id="UP001174909"/>
    </source>
</evidence>
<dbReference type="PANTHER" id="PTHR46188">
    <property type="entry name" value="BOLA-LIKE PROTEIN 3"/>
    <property type="match status" value="1"/>
</dbReference>
<organism evidence="3 4">
    <name type="scientific">Geodia barretti</name>
    <name type="common">Barrett's horny sponge</name>
    <dbReference type="NCBI Taxonomy" id="519541"/>
    <lineage>
        <taxon>Eukaryota</taxon>
        <taxon>Metazoa</taxon>
        <taxon>Porifera</taxon>
        <taxon>Demospongiae</taxon>
        <taxon>Heteroscleromorpha</taxon>
        <taxon>Tetractinellida</taxon>
        <taxon>Astrophorina</taxon>
        <taxon>Geodiidae</taxon>
        <taxon>Geodia</taxon>
    </lineage>
</organism>
<evidence type="ECO:0000256" key="1">
    <source>
        <dbReference type="ARBA" id="ARBA00005578"/>
    </source>
</evidence>
<gene>
    <name evidence="3" type="ORF">GBAR_LOCUS29401</name>
</gene>
<comment type="caution">
    <text evidence="3">The sequence shown here is derived from an EMBL/GenBank/DDBJ whole genome shotgun (WGS) entry which is preliminary data.</text>
</comment>
<accession>A0AA35TVG0</accession>
<proteinExistence type="inferred from homology"/>
<dbReference type="GO" id="GO:0005759">
    <property type="term" value="C:mitochondrial matrix"/>
    <property type="evidence" value="ECO:0007669"/>
    <property type="project" value="TreeGrafter"/>
</dbReference>
<comment type="similarity">
    <text evidence="1 2">Belongs to the BolA/IbaG family.</text>
</comment>